<organism evidence="2">
    <name type="scientific">Micrurus lemniscatus lemniscatus</name>
    <dbReference type="NCBI Taxonomy" id="129467"/>
    <lineage>
        <taxon>Eukaryota</taxon>
        <taxon>Metazoa</taxon>
        <taxon>Chordata</taxon>
        <taxon>Craniata</taxon>
        <taxon>Vertebrata</taxon>
        <taxon>Euteleostomi</taxon>
        <taxon>Lepidosauria</taxon>
        <taxon>Squamata</taxon>
        <taxon>Bifurcata</taxon>
        <taxon>Unidentata</taxon>
        <taxon>Episquamata</taxon>
        <taxon>Toxicofera</taxon>
        <taxon>Serpentes</taxon>
        <taxon>Colubroidea</taxon>
        <taxon>Elapidae</taxon>
        <taxon>Elapinae</taxon>
        <taxon>Micrurus</taxon>
    </lineage>
</organism>
<evidence type="ECO:0000313" key="2">
    <source>
        <dbReference type="EMBL" id="LAA81782.1"/>
    </source>
</evidence>
<accession>A0A2D4IC53</accession>
<dbReference type="EMBL" id="IACK01083913">
    <property type="protein sequence ID" value="LAA81781.1"/>
    <property type="molecule type" value="Transcribed_RNA"/>
</dbReference>
<protein>
    <submittedName>
        <fullName evidence="2">Uncharacterized protein</fullName>
    </submittedName>
</protein>
<dbReference type="EMBL" id="IACK01083914">
    <property type="protein sequence ID" value="LAA81782.1"/>
    <property type="molecule type" value="Transcribed_RNA"/>
</dbReference>
<name>A0A2D4IC53_MICLE</name>
<evidence type="ECO:0000256" key="1">
    <source>
        <dbReference type="SAM" id="MobiDB-lite"/>
    </source>
</evidence>
<sequence length="120" mass="13954">MQKEGSCFLLSSTNSPKQLILLLYWNNQGFSTCIQAWNYQNLQSKAKHSLLNHIQKKRKRRLEMDFFSFIFSGHDSEKHSECLVASVSFPFYSETLHTQTNKQKPRNGVEVARVDQRSSP</sequence>
<proteinExistence type="predicted"/>
<reference evidence="2" key="1">
    <citation type="submission" date="2017-07" db="EMBL/GenBank/DDBJ databases">
        <authorList>
            <person name="Mikheyev A."/>
            <person name="Grau M."/>
        </authorList>
    </citation>
    <scope>NUCLEOTIDE SEQUENCE</scope>
    <source>
        <tissue evidence="2">Venom_gland</tissue>
    </source>
</reference>
<dbReference type="AlphaFoldDB" id="A0A2D4IC53"/>
<feature type="region of interest" description="Disordered" evidence="1">
    <location>
        <begin position="98"/>
        <end position="120"/>
    </location>
</feature>
<reference evidence="2" key="2">
    <citation type="submission" date="2017-11" db="EMBL/GenBank/DDBJ databases">
        <title>Coralsnake Venomics: Analyses of Venom Gland Transcriptomes and Proteomes of Six Brazilian Taxa.</title>
        <authorList>
            <person name="Aird S.D."/>
            <person name="Jorge da Silva N."/>
            <person name="Qiu L."/>
            <person name="Villar-Briones A."/>
            <person name="Aparecida-Saddi V."/>
            <person name="Campos-Telles M.P."/>
            <person name="Grau M."/>
            <person name="Mikheyev A.S."/>
        </authorList>
    </citation>
    <scope>NUCLEOTIDE SEQUENCE</scope>
    <source>
        <tissue evidence="2">Venom_gland</tissue>
    </source>
</reference>